<dbReference type="PROSITE" id="PS00675">
    <property type="entry name" value="SIGMA54_INTERACT_1"/>
    <property type="match status" value="1"/>
</dbReference>
<keyword evidence="13" id="KW-0535">Nitrogen fixation</keyword>
<dbReference type="SMART" id="SM00382">
    <property type="entry name" value="AAA"/>
    <property type="match status" value="1"/>
</dbReference>
<reference evidence="19 20" key="1">
    <citation type="submission" date="2020-08" db="EMBL/GenBank/DDBJ databases">
        <title>Genomic Encyclopedia of Type Strains, Phase IV (KMG-IV): sequencing the most valuable type-strain genomes for metagenomic binning, comparative biology and taxonomic classification.</title>
        <authorList>
            <person name="Goeker M."/>
        </authorList>
    </citation>
    <scope>NUCLEOTIDE SEQUENCE [LARGE SCALE GENOMIC DNA]</scope>
    <source>
        <strain evidence="19 20">DSM 29007</strain>
    </source>
</reference>
<evidence type="ECO:0000256" key="1">
    <source>
        <dbReference type="ARBA" id="ARBA00004496"/>
    </source>
</evidence>
<evidence type="ECO:0000256" key="13">
    <source>
        <dbReference type="ARBA" id="ARBA00023231"/>
    </source>
</evidence>
<evidence type="ECO:0000256" key="4">
    <source>
        <dbReference type="ARBA" id="ARBA00022491"/>
    </source>
</evidence>
<evidence type="ECO:0000256" key="16">
    <source>
        <dbReference type="PROSITE-ProRule" id="PRU00169"/>
    </source>
</evidence>
<dbReference type="InterPro" id="IPR027417">
    <property type="entry name" value="P-loop_NTPase"/>
</dbReference>
<keyword evidence="8" id="KW-0902">Two-component regulatory system</keyword>
<evidence type="ECO:0000256" key="8">
    <source>
        <dbReference type="ARBA" id="ARBA00023012"/>
    </source>
</evidence>
<keyword evidence="10 19" id="KW-0238">DNA-binding</keyword>
<keyword evidence="4" id="KW-0678">Repressor</keyword>
<keyword evidence="20" id="KW-1185">Reference proteome</keyword>
<dbReference type="InterPro" id="IPR025944">
    <property type="entry name" value="Sigma_54_int_dom_CS"/>
</dbReference>
<dbReference type="GO" id="GO:0000160">
    <property type="term" value="P:phosphorelay signal transduction system"/>
    <property type="evidence" value="ECO:0007669"/>
    <property type="project" value="UniProtKB-KW"/>
</dbReference>
<accession>A0A841GWV8</accession>
<evidence type="ECO:0000313" key="19">
    <source>
        <dbReference type="EMBL" id="MBB6068966.1"/>
    </source>
</evidence>
<evidence type="ECO:0000256" key="10">
    <source>
        <dbReference type="ARBA" id="ARBA00023125"/>
    </source>
</evidence>
<dbReference type="PRINTS" id="PR01590">
    <property type="entry name" value="HTHFIS"/>
</dbReference>
<feature type="modified residue" description="4-aspartylphosphate" evidence="16">
    <location>
        <position position="49"/>
    </location>
</feature>
<evidence type="ECO:0000256" key="11">
    <source>
        <dbReference type="ARBA" id="ARBA00023159"/>
    </source>
</evidence>
<dbReference type="Gene3D" id="1.10.10.60">
    <property type="entry name" value="Homeodomain-like"/>
    <property type="match status" value="1"/>
</dbReference>
<keyword evidence="6" id="KW-0547">Nucleotide-binding</keyword>
<protein>
    <recommendedName>
        <fullName evidence="2">DNA-binding transcriptional regulator NtrC</fullName>
    </recommendedName>
    <alternativeName>
        <fullName evidence="14">Nitrogen regulation protein NR(I)</fullName>
    </alternativeName>
    <alternativeName>
        <fullName evidence="15">Nitrogen regulator I</fullName>
    </alternativeName>
</protein>
<dbReference type="PANTHER" id="PTHR32071:SF95">
    <property type="entry name" value="DNA-BINDING TRANSCRIPTIONAL REGULATOR NTRC"/>
    <property type="match status" value="1"/>
</dbReference>
<keyword evidence="3" id="KW-0963">Cytoplasm</keyword>
<feature type="domain" description="Sigma-54 factor interaction" evidence="17">
    <location>
        <begin position="131"/>
        <end position="360"/>
    </location>
</feature>
<evidence type="ECO:0000256" key="2">
    <source>
        <dbReference type="ARBA" id="ARBA00019059"/>
    </source>
</evidence>
<dbReference type="Gene3D" id="1.10.8.60">
    <property type="match status" value="1"/>
</dbReference>
<evidence type="ECO:0000256" key="12">
    <source>
        <dbReference type="ARBA" id="ARBA00023163"/>
    </source>
</evidence>
<organism evidence="19 20">
    <name type="scientific">Longimicrobium terrae</name>
    <dbReference type="NCBI Taxonomy" id="1639882"/>
    <lineage>
        <taxon>Bacteria</taxon>
        <taxon>Pseudomonadati</taxon>
        <taxon>Gemmatimonadota</taxon>
        <taxon>Longimicrobiia</taxon>
        <taxon>Longimicrobiales</taxon>
        <taxon>Longimicrobiaceae</taxon>
        <taxon>Longimicrobium</taxon>
    </lineage>
</organism>
<gene>
    <name evidence="19" type="ORF">HNQ61_000577</name>
</gene>
<evidence type="ECO:0000256" key="6">
    <source>
        <dbReference type="ARBA" id="ARBA00022741"/>
    </source>
</evidence>
<dbReference type="Pfam" id="PF00072">
    <property type="entry name" value="Response_reg"/>
    <property type="match status" value="1"/>
</dbReference>
<name>A0A841GWV8_9BACT</name>
<evidence type="ECO:0000313" key="20">
    <source>
        <dbReference type="Proteomes" id="UP000582837"/>
    </source>
</evidence>
<keyword evidence="9" id="KW-0805">Transcription regulation</keyword>
<evidence type="ECO:0000256" key="15">
    <source>
        <dbReference type="ARBA" id="ARBA00031910"/>
    </source>
</evidence>
<dbReference type="InterPro" id="IPR002078">
    <property type="entry name" value="Sigma_54_int"/>
</dbReference>
<dbReference type="Proteomes" id="UP000582837">
    <property type="component" value="Unassembled WGS sequence"/>
</dbReference>
<dbReference type="SUPFAM" id="SSF46689">
    <property type="entry name" value="Homeodomain-like"/>
    <property type="match status" value="1"/>
</dbReference>
<dbReference type="EMBL" id="JACHIA010000001">
    <property type="protein sequence ID" value="MBB6068966.1"/>
    <property type="molecule type" value="Genomic_DNA"/>
</dbReference>
<dbReference type="SMART" id="SM00448">
    <property type="entry name" value="REC"/>
    <property type="match status" value="1"/>
</dbReference>
<dbReference type="CDD" id="cd00009">
    <property type="entry name" value="AAA"/>
    <property type="match status" value="1"/>
</dbReference>
<evidence type="ECO:0000256" key="14">
    <source>
        <dbReference type="ARBA" id="ARBA00029881"/>
    </source>
</evidence>
<dbReference type="InterPro" id="IPR011006">
    <property type="entry name" value="CheY-like_superfamily"/>
</dbReference>
<evidence type="ECO:0000256" key="9">
    <source>
        <dbReference type="ARBA" id="ARBA00023015"/>
    </source>
</evidence>
<evidence type="ECO:0000259" key="17">
    <source>
        <dbReference type="PROSITE" id="PS50045"/>
    </source>
</evidence>
<dbReference type="PROSITE" id="PS50110">
    <property type="entry name" value="RESPONSE_REGULATORY"/>
    <property type="match status" value="1"/>
</dbReference>
<evidence type="ECO:0000256" key="3">
    <source>
        <dbReference type="ARBA" id="ARBA00022490"/>
    </source>
</evidence>
<dbReference type="SUPFAM" id="SSF52172">
    <property type="entry name" value="CheY-like"/>
    <property type="match status" value="1"/>
</dbReference>
<feature type="domain" description="Response regulatory" evidence="18">
    <location>
        <begin position="2"/>
        <end position="113"/>
    </location>
</feature>
<dbReference type="GO" id="GO:0005524">
    <property type="term" value="F:ATP binding"/>
    <property type="evidence" value="ECO:0007669"/>
    <property type="project" value="UniProtKB-KW"/>
</dbReference>
<dbReference type="Pfam" id="PF00158">
    <property type="entry name" value="Sigma54_activat"/>
    <property type="match status" value="1"/>
</dbReference>
<dbReference type="Gene3D" id="3.40.50.2300">
    <property type="match status" value="1"/>
</dbReference>
<keyword evidence="7" id="KW-0067">ATP-binding</keyword>
<evidence type="ECO:0000256" key="5">
    <source>
        <dbReference type="ARBA" id="ARBA00022553"/>
    </source>
</evidence>
<dbReference type="GO" id="GO:0006355">
    <property type="term" value="P:regulation of DNA-templated transcription"/>
    <property type="evidence" value="ECO:0007669"/>
    <property type="project" value="InterPro"/>
</dbReference>
<dbReference type="PROSITE" id="PS00688">
    <property type="entry name" value="SIGMA54_INTERACT_3"/>
    <property type="match status" value="1"/>
</dbReference>
<dbReference type="InterPro" id="IPR009057">
    <property type="entry name" value="Homeodomain-like_sf"/>
</dbReference>
<dbReference type="InterPro" id="IPR058031">
    <property type="entry name" value="AAA_lid_NorR"/>
</dbReference>
<comment type="subcellular location">
    <subcellularLocation>
        <location evidence="1">Cytoplasm</location>
    </subcellularLocation>
</comment>
<dbReference type="RefSeq" id="WP_170031550.1">
    <property type="nucleotide sequence ID" value="NZ_JABDTL010000001.1"/>
</dbReference>
<keyword evidence="11" id="KW-0010">Activator</keyword>
<dbReference type="InterPro" id="IPR002197">
    <property type="entry name" value="HTH_Fis"/>
</dbReference>
<evidence type="ECO:0000256" key="7">
    <source>
        <dbReference type="ARBA" id="ARBA00022840"/>
    </source>
</evidence>
<dbReference type="Pfam" id="PF25601">
    <property type="entry name" value="AAA_lid_14"/>
    <property type="match status" value="1"/>
</dbReference>
<dbReference type="InterPro" id="IPR025662">
    <property type="entry name" value="Sigma_54_int_dom_ATP-bd_1"/>
</dbReference>
<dbReference type="Pfam" id="PF02954">
    <property type="entry name" value="HTH_8"/>
    <property type="match status" value="1"/>
</dbReference>
<proteinExistence type="predicted"/>
<dbReference type="PROSITE" id="PS50045">
    <property type="entry name" value="SIGMA54_INTERACT_4"/>
    <property type="match status" value="1"/>
</dbReference>
<evidence type="ECO:0000259" key="18">
    <source>
        <dbReference type="PROSITE" id="PS50110"/>
    </source>
</evidence>
<dbReference type="FunFam" id="3.40.50.300:FF:000006">
    <property type="entry name" value="DNA-binding transcriptional regulator NtrC"/>
    <property type="match status" value="1"/>
</dbReference>
<dbReference type="InterPro" id="IPR003593">
    <property type="entry name" value="AAA+_ATPase"/>
</dbReference>
<dbReference type="SUPFAM" id="SSF52540">
    <property type="entry name" value="P-loop containing nucleoside triphosphate hydrolases"/>
    <property type="match status" value="1"/>
</dbReference>
<keyword evidence="5 16" id="KW-0597">Phosphoprotein</keyword>
<dbReference type="Gene3D" id="3.40.50.300">
    <property type="entry name" value="P-loop containing nucleotide triphosphate hydrolases"/>
    <property type="match status" value="1"/>
</dbReference>
<dbReference type="PANTHER" id="PTHR32071">
    <property type="entry name" value="TRANSCRIPTIONAL REGULATORY PROTEIN"/>
    <property type="match status" value="1"/>
</dbReference>
<dbReference type="GO" id="GO:0005737">
    <property type="term" value="C:cytoplasm"/>
    <property type="evidence" value="ECO:0007669"/>
    <property type="project" value="UniProtKB-SubCell"/>
</dbReference>
<dbReference type="AlphaFoldDB" id="A0A841GWV8"/>
<dbReference type="InterPro" id="IPR001789">
    <property type="entry name" value="Sig_transdc_resp-reg_receiver"/>
</dbReference>
<comment type="caution">
    <text evidence="19">The sequence shown here is derived from an EMBL/GenBank/DDBJ whole genome shotgun (WGS) entry which is preliminary data.</text>
</comment>
<dbReference type="GO" id="GO:0043565">
    <property type="term" value="F:sequence-specific DNA binding"/>
    <property type="evidence" value="ECO:0007669"/>
    <property type="project" value="InterPro"/>
</dbReference>
<keyword evidence="12" id="KW-0804">Transcription</keyword>
<sequence length="447" mass="48585">MKVLLLDADRSLGRTIEPELDDAELTAASSLSDGLRLIASGSWDLILLDADFSGAGMEILGRLHREGGMAPVVLLSSAPTMDLAMEAIRQGAHDVLPKPLPRGRVREILLGIEEIKRLRPLPEAAPAEGTIVGASSHMMGVFKSIARAATSDATVLVLGESGTGKEMVARVLHSRSRRAKGPFVAINCAAIPENLLESELFGHEKGAFTGAIGRRIGRFERATNGTLFLDEIGDMSMALQSKILRAIQEREVERVGGGNPVSIDVRIVAATNRDLQQAVRDGRFREDLFYRLAVVTVMLPPLRERGVDLDLLSLHYFAHYAREHGRPIRAVAEEVFNVLHRHPWPGNVRQLRNAAERAVVMADGEILLPQHLPADILNPPEAAGSAPAAGGQGEPPLVTLEEMERRMIRRALRETGSNVTVAAERLGIHRNTLRRKIQEYGLGPGTG</sequence>